<dbReference type="RefSeq" id="WP_087128776.1">
    <property type="nucleotide sequence ID" value="NZ_FCNV02000013.1"/>
</dbReference>
<gene>
    <name evidence="2" type="ORF">AWB72_04812</name>
</gene>
<keyword evidence="2" id="KW-0436">Ligase</keyword>
<dbReference type="GO" id="GO:0016874">
    <property type="term" value="F:ligase activity"/>
    <property type="evidence" value="ECO:0007669"/>
    <property type="project" value="UniProtKB-KW"/>
</dbReference>
<keyword evidence="1" id="KW-0378">Hydrolase</keyword>
<evidence type="ECO:0000313" key="2">
    <source>
        <dbReference type="EMBL" id="SAL45846.1"/>
    </source>
</evidence>
<dbReference type="GO" id="GO:0008664">
    <property type="term" value="F:RNA 2',3'-cyclic 3'-phosphodiesterase activity"/>
    <property type="evidence" value="ECO:0007669"/>
    <property type="project" value="InterPro"/>
</dbReference>
<dbReference type="PANTHER" id="PTHR35561:SF1">
    <property type="entry name" value="RNA 2',3'-CYCLIC PHOSPHODIESTERASE"/>
    <property type="match status" value="1"/>
</dbReference>
<name>A0A658R407_9BURK</name>
<comment type="caution">
    <text evidence="2">The sequence shown here is derived from an EMBL/GenBank/DDBJ whole genome shotgun (WGS) entry which is preliminary data.</text>
</comment>
<dbReference type="InterPro" id="IPR004175">
    <property type="entry name" value="RNA_CPDase"/>
</dbReference>
<dbReference type="Proteomes" id="UP000198263">
    <property type="component" value="Unassembled WGS sequence"/>
</dbReference>
<dbReference type="Gene3D" id="3.90.1140.10">
    <property type="entry name" value="Cyclic phosphodiesterase"/>
    <property type="match status" value="1"/>
</dbReference>
<protein>
    <submittedName>
        <fullName evidence="2">2'-5' RNA ligase</fullName>
    </submittedName>
</protein>
<dbReference type="SUPFAM" id="SSF55144">
    <property type="entry name" value="LigT-like"/>
    <property type="match status" value="1"/>
</dbReference>
<dbReference type="Pfam" id="PF13563">
    <property type="entry name" value="2_5_RNA_ligase2"/>
    <property type="match status" value="1"/>
</dbReference>
<evidence type="ECO:0000313" key="3">
    <source>
        <dbReference type="Proteomes" id="UP000198263"/>
    </source>
</evidence>
<dbReference type="AlphaFoldDB" id="A0A658R407"/>
<proteinExistence type="predicted"/>
<accession>A0A658R407</accession>
<dbReference type="EMBL" id="FCNV02000013">
    <property type="protein sequence ID" value="SAL45846.1"/>
    <property type="molecule type" value="Genomic_DNA"/>
</dbReference>
<dbReference type="GO" id="GO:0004113">
    <property type="term" value="F:2',3'-cyclic-nucleotide 3'-phosphodiesterase activity"/>
    <property type="evidence" value="ECO:0007669"/>
    <property type="project" value="InterPro"/>
</dbReference>
<dbReference type="InterPro" id="IPR009097">
    <property type="entry name" value="Cyclic_Pdiesterase"/>
</dbReference>
<reference evidence="2 3" key="1">
    <citation type="submission" date="2016-01" db="EMBL/GenBank/DDBJ databases">
        <authorList>
            <person name="Peeters C."/>
        </authorList>
    </citation>
    <scope>NUCLEOTIDE SEQUENCE [LARGE SCALE GENOMIC DNA]</scope>
    <source>
        <strain evidence="2">LMG 29315</strain>
    </source>
</reference>
<sequence length="186" mass="20501">MSAPKPTRPTDSLFLAVYPDAAAASRIRDEAARIRIEHGLRATPIPADRLHITLHYLGAFAGLPADTIEQARAAASSVAMPPFDVTLDRIESFASRRPKHPLVIAGDPDEAFSAFVDTLGEALQTAGIFVKSHPRFIPHVTVLYDEHRVARQSIAPIEWTVREFALVHSLLGRSQHEVLFRWPLGS</sequence>
<dbReference type="OrthoDB" id="7061261at2"/>
<keyword evidence="3" id="KW-1185">Reference proteome</keyword>
<dbReference type="PANTHER" id="PTHR35561">
    <property type="entry name" value="RNA 2',3'-CYCLIC PHOSPHODIESTERASE"/>
    <property type="match status" value="1"/>
</dbReference>
<evidence type="ECO:0000256" key="1">
    <source>
        <dbReference type="ARBA" id="ARBA00022801"/>
    </source>
</evidence>
<organism evidence="2 3">
    <name type="scientific">Caballeronia concitans</name>
    <dbReference type="NCBI Taxonomy" id="1777133"/>
    <lineage>
        <taxon>Bacteria</taxon>
        <taxon>Pseudomonadati</taxon>
        <taxon>Pseudomonadota</taxon>
        <taxon>Betaproteobacteria</taxon>
        <taxon>Burkholderiales</taxon>
        <taxon>Burkholderiaceae</taxon>
        <taxon>Caballeronia</taxon>
    </lineage>
</organism>
<dbReference type="NCBIfam" id="TIGR02258">
    <property type="entry name" value="2_5_ligase"/>
    <property type="match status" value="1"/>
</dbReference>